<evidence type="ECO:0000313" key="1">
    <source>
        <dbReference type="EMBL" id="AFZ23318.1"/>
    </source>
</evidence>
<accession>K9WSX3</accession>
<dbReference type="Proteomes" id="UP000010475">
    <property type="component" value="Chromosome"/>
</dbReference>
<dbReference type="AlphaFoldDB" id="K9WSX3"/>
<gene>
    <name evidence="1" type="ORF">Cylst_0996</name>
</gene>
<dbReference type="EMBL" id="CP003642">
    <property type="protein sequence ID" value="AFZ23318.1"/>
    <property type="molecule type" value="Genomic_DNA"/>
</dbReference>
<evidence type="ECO:0000313" key="2">
    <source>
        <dbReference type="Proteomes" id="UP000010475"/>
    </source>
</evidence>
<dbReference type="RefSeq" id="WP_015206574.1">
    <property type="nucleotide sequence ID" value="NC_019757.1"/>
</dbReference>
<name>K9WSX3_9NOST</name>
<dbReference type="KEGG" id="csg:Cylst_0996"/>
<dbReference type="eggNOG" id="ENOG502ZU2P">
    <property type="taxonomic scope" value="Bacteria"/>
</dbReference>
<sequence length="79" mass="9169">MSRYSLGIEVEGADQIYLSERSSHSMFSKQLATTTWFEIHLSNTGEEEHANMAIYTIESILINQILTFLRCWQREDIPS</sequence>
<proteinExistence type="predicted"/>
<protein>
    <submittedName>
        <fullName evidence="1">Uncharacterized protein</fullName>
    </submittedName>
</protein>
<dbReference type="OrthoDB" id="9803968at2"/>
<dbReference type="HOGENOM" id="CLU_2600227_0_0_3"/>
<keyword evidence="2" id="KW-1185">Reference proteome</keyword>
<organism evidence="1 2">
    <name type="scientific">Cylindrospermum stagnale PCC 7417</name>
    <dbReference type="NCBI Taxonomy" id="56107"/>
    <lineage>
        <taxon>Bacteria</taxon>
        <taxon>Bacillati</taxon>
        <taxon>Cyanobacteriota</taxon>
        <taxon>Cyanophyceae</taxon>
        <taxon>Nostocales</taxon>
        <taxon>Nostocaceae</taxon>
        <taxon>Cylindrospermum</taxon>
    </lineage>
</organism>
<reference evidence="1 2" key="1">
    <citation type="submission" date="2012-06" db="EMBL/GenBank/DDBJ databases">
        <title>Finished chromosome of genome of Cylindrospermum stagnale PCC 7417.</title>
        <authorList>
            <consortium name="US DOE Joint Genome Institute"/>
            <person name="Gugger M."/>
            <person name="Coursin T."/>
            <person name="Rippka R."/>
            <person name="Tandeau De Marsac N."/>
            <person name="Huntemann M."/>
            <person name="Wei C.-L."/>
            <person name="Han J."/>
            <person name="Detter J.C."/>
            <person name="Han C."/>
            <person name="Tapia R."/>
            <person name="Chen A."/>
            <person name="Kyrpides N."/>
            <person name="Mavromatis K."/>
            <person name="Markowitz V."/>
            <person name="Szeto E."/>
            <person name="Ivanova N."/>
            <person name="Pagani I."/>
            <person name="Pati A."/>
            <person name="Goodwin L."/>
            <person name="Nordberg H.P."/>
            <person name="Cantor M.N."/>
            <person name="Hua S.X."/>
            <person name="Woyke T."/>
            <person name="Kerfeld C.A."/>
        </authorList>
    </citation>
    <scope>NUCLEOTIDE SEQUENCE [LARGE SCALE GENOMIC DNA]</scope>
    <source>
        <strain evidence="1 2">PCC 7417</strain>
    </source>
</reference>